<evidence type="ECO:0000313" key="1">
    <source>
        <dbReference type="EMBL" id="QZA58590.1"/>
    </source>
</evidence>
<dbReference type="EMBL" id="CP075585">
    <property type="protein sequence ID" value="QZA58590.1"/>
    <property type="molecule type" value="Genomic_DNA"/>
</dbReference>
<protein>
    <submittedName>
        <fullName evidence="1">Uncharacterized protein</fullName>
    </submittedName>
</protein>
<sequence>MRCSFLLLALFSCNHFSNWQVEHLYSDCKEHCSTRLSYLAKDRMSGINLEIMRTENNVKAYLNLYPHAIKQSAVIELITKEASQQFVAYCLEGGQKILLSPECLAFFLHALENNQEVQITIGGYQSIIKPTDFQENFKKSQTFPKLLNPFQFSF</sequence>
<organism evidence="1 2">
    <name type="scientific">Candidatus Rhabdochlamydia porcellionis</name>
    <dbReference type="NCBI Taxonomy" id="225148"/>
    <lineage>
        <taxon>Bacteria</taxon>
        <taxon>Pseudomonadati</taxon>
        <taxon>Chlamydiota</taxon>
        <taxon>Chlamydiia</taxon>
        <taxon>Parachlamydiales</taxon>
        <taxon>Candidatus Rhabdochlamydiaceae</taxon>
        <taxon>Candidatus Rhabdochlamydia</taxon>
    </lineage>
</organism>
<keyword evidence="2" id="KW-1185">Reference proteome</keyword>
<reference evidence="1 2" key="1">
    <citation type="submission" date="2021-05" db="EMBL/GenBank/DDBJ databases">
        <title>Ecology and evolution of chlamydial symbionts of arthropods.</title>
        <authorList>
            <person name="Halter T."/>
            <person name="Sixt B.S."/>
            <person name="Toenshoff E.R."/>
            <person name="Koestlbacher S."/>
            <person name="Schulz F."/>
            <person name="Kostanjsek R."/>
            <person name="Collingro A."/>
            <person name="Hendrickx F."/>
            <person name="Horn M."/>
        </authorList>
    </citation>
    <scope>NUCLEOTIDE SEQUENCE [LARGE SCALE GENOMIC DNA]</scope>
    <source>
        <strain evidence="1 2">15C</strain>
    </source>
</reference>
<name>A0ABX8YZ19_9BACT</name>
<evidence type="ECO:0000313" key="2">
    <source>
        <dbReference type="Proteomes" id="UP000822862"/>
    </source>
</evidence>
<dbReference type="Proteomes" id="UP000822862">
    <property type="component" value="Chromosome"/>
</dbReference>
<gene>
    <name evidence="1" type="ORF">RHAB15C_0000466</name>
</gene>
<dbReference type="RefSeq" id="WP_194845306.1">
    <property type="nucleotide sequence ID" value="NZ_CP075585.1"/>
</dbReference>
<proteinExistence type="predicted"/>
<accession>A0ABX8YZ19</accession>